<accession>A0ABR7N8S5</accession>
<reference evidence="1 2" key="1">
    <citation type="submission" date="2020-08" db="EMBL/GenBank/DDBJ databases">
        <title>Genome public.</title>
        <authorList>
            <person name="Liu C."/>
            <person name="Sun Q."/>
        </authorList>
    </citation>
    <scope>NUCLEOTIDE SEQUENCE [LARGE SCALE GENOMIC DNA]</scope>
    <source>
        <strain evidence="1 2">NSJ-46</strain>
    </source>
</reference>
<protein>
    <submittedName>
        <fullName evidence="1">Histidine phosphatase family protein</fullName>
    </submittedName>
</protein>
<organism evidence="1 2">
    <name type="scientific">Jingyaoa shaoxingensis</name>
    <dbReference type="NCBI Taxonomy" id="2763671"/>
    <lineage>
        <taxon>Bacteria</taxon>
        <taxon>Bacillati</taxon>
        <taxon>Bacillota</taxon>
        <taxon>Clostridia</taxon>
        <taxon>Lachnospirales</taxon>
        <taxon>Lachnospiraceae</taxon>
        <taxon>Jingyaoa</taxon>
    </lineage>
</organism>
<dbReference type="InterPro" id="IPR013078">
    <property type="entry name" value="His_Pase_superF_clade-1"/>
</dbReference>
<dbReference type="Pfam" id="PF00300">
    <property type="entry name" value="His_Phos_1"/>
    <property type="match status" value="1"/>
</dbReference>
<dbReference type="Proteomes" id="UP000657421">
    <property type="component" value="Unassembled WGS sequence"/>
</dbReference>
<gene>
    <name evidence="1" type="ORF">H8716_06815</name>
</gene>
<comment type="caution">
    <text evidence="1">The sequence shown here is derived from an EMBL/GenBank/DDBJ whole genome shotgun (WGS) entry which is preliminary data.</text>
</comment>
<dbReference type="CDD" id="cd07067">
    <property type="entry name" value="HP_PGM_like"/>
    <property type="match status" value="1"/>
</dbReference>
<sequence length="260" mass="29938">MNLVIIRHGDPDYEHDTLTEHGWTEAEVLAHRMEKMNVKDFYVSPLGRAQDTASCTLKQMNRTATTFNWLQEFPARVFLDEAATKESLLAAYPDRQIRDGRLTANVCWDVLPSYLFRHPEYFHPTQWRDSEITHSGNLLSVYDNVVTEFDRLLASYGYVRDGELYLVEQPNRDNIVFFCHFGLECVLLSHLMNVSPFILWHTTAFAPTSVSTIHTEEREQGTAIFRAAHLGDISHLTAAGMEPSFSARFCETYDTTDQRH</sequence>
<dbReference type="InterPro" id="IPR029033">
    <property type="entry name" value="His_PPase_superfam"/>
</dbReference>
<name>A0ABR7N8S5_9FIRM</name>
<dbReference type="RefSeq" id="WP_249307823.1">
    <property type="nucleotide sequence ID" value="NZ_JACRSZ010000005.1"/>
</dbReference>
<dbReference type="EMBL" id="JACRSZ010000005">
    <property type="protein sequence ID" value="MBC8572797.1"/>
    <property type="molecule type" value="Genomic_DNA"/>
</dbReference>
<proteinExistence type="predicted"/>
<evidence type="ECO:0000313" key="2">
    <source>
        <dbReference type="Proteomes" id="UP000657421"/>
    </source>
</evidence>
<keyword evidence="2" id="KW-1185">Reference proteome</keyword>
<evidence type="ECO:0000313" key="1">
    <source>
        <dbReference type="EMBL" id="MBC8572797.1"/>
    </source>
</evidence>
<dbReference type="Gene3D" id="3.40.50.1240">
    <property type="entry name" value="Phosphoglycerate mutase-like"/>
    <property type="match status" value="1"/>
</dbReference>
<dbReference type="SUPFAM" id="SSF53254">
    <property type="entry name" value="Phosphoglycerate mutase-like"/>
    <property type="match status" value="1"/>
</dbReference>